<dbReference type="Pfam" id="PF06258">
    <property type="entry name" value="Mito_fiss_Elm1"/>
    <property type="match status" value="1"/>
</dbReference>
<proteinExistence type="predicted"/>
<evidence type="ECO:0000256" key="1">
    <source>
        <dbReference type="SAM" id="MobiDB-lite"/>
    </source>
</evidence>
<reference evidence="3" key="1">
    <citation type="submission" date="2014-09" db="EMBL/GenBank/DDBJ databases">
        <authorList>
            <person name="Illeghems K.G."/>
        </authorList>
    </citation>
    <scope>NUCLEOTIDE SEQUENCE [LARGE SCALE GENOMIC DNA]</scope>
    <source>
        <strain evidence="3">108B</strain>
    </source>
</reference>
<evidence type="ECO:0000313" key="2">
    <source>
        <dbReference type="EMBL" id="CEF40402.1"/>
    </source>
</evidence>
<dbReference type="KEGG" id="asz:ASN_1011"/>
<dbReference type="InterPro" id="IPR009367">
    <property type="entry name" value="Elm1-like"/>
</dbReference>
<name>A0A0U5B7N9_9PROT</name>
<organism evidence="2 3">
    <name type="scientific">Acetobacter senegalensis</name>
    <dbReference type="NCBI Taxonomy" id="446692"/>
    <lineage>
        <taxon>Bacteria</taxon>
        <taxon>Pseudomonadati</taxon>
        <taxon>Pseudomonadota</taxon>
        <taxon>Alphaproteobacteria</taxon>
        <taxon>Acetobacterales</taxon>
        <taxon>Acetobacteraceae</taxon>
        <taxon>Acetobacter</taxon>
    </lineage>
</organism>
<accession>A0A0U5B7N9</accession>
<sequence length="374" mass="39926">MTSFNPEAPVWILDTARLGEMAQCRVLAETLGVPFTFLPLGEGFSLPPSVPDLSALRLILSFGNTAKAALALRERCMAYLQAGGTGLRPLIVHLGRPSHIPAAAFDLIIVLPQDDYPLAPNMLRLALPLNGASLSRPSFPDPGARQGGTVALYGAASKHFTHTLAATRSLVLFTQRLAAANGERAQIITGPRTTAEEAGWLKTLTAGTDVALHLFSPQTPQFQNALATGSRFVVTADSASMVADACRTGAPVWLFPLPARHTASTRLQGMMDAAGLRGMRHTLVRQGKLGSGADFTRWHAWLQRMGYVRLARPGLSTGDLIWHPAAGRADRDLALCRDRILAMPGFARSIRNTPSAPKEPEPAAVEQAAPCPAL</sequence>
<keyword evidence="3" id="KW-1185">Reference proteome</keyword>
<dbReference type="GeneID" id="34782132"/>
<dbReference type="Proteomes" id="UP000056109">
    <property type="component" value="Chromosome I"/>
</dbReference>
<dbReference type="AlphaFoldDB" id="A0A0U5B7N9"/>
<dbReference type="RefSeq" id="WP_231948374.1">
    <property type="nucleotide sequence ID" value="NZ_LN606600.1"/>
</dbReference>
<dbReference type="PATRIC" id="fig|446692.3.peg.1005"/>
<feature type="region of interest" description="Disordered" evidence="1">
    <location>
        <begin position="351"/>
        <end position="374"/>
    </location>
</feature>
<evidence type="ECO:0000313" key="3">
    <source>
        <dbReference type="Proteomes" id="UP000056109"/>
    </source>
</evidence>
<dbReference type="EMBL" id="LN606600">
    <property type="protein sequence ID" value="CEF40402.1"/>
    <property type="molecule type" value="Genomic_DNA"/>
</dbReference>
<protein>
    <submittedName>
        <fullName evidence="2">Nucleoside-diphosphate-sugar epimerase</fullName>
    </submittedName>
</protein>
<feature type="compositionally biased region" description="Low complexity" evidence="1">
    <location>
        <begin position="362"/>
        <end position="374"/>
    </location>
</feature>
<gene>
    <name evidence="2" type="ORF">ASN_1011</name>
</gene>